<comment type="caution">
    <text evidence="3">The sequence shown here is derived from an EMBL/GenBank/DDBJ whole genome shotgun (WGS) entry which is preliminary data.</text>
</comment>
<accession>A0A941I192</accession>
<organism evidence="3 4">
    <name type="scientific">Phycicoccus avicenniae</name>
    <dbReference type="NCBI Taxonomy" id="2828860"/>
    <lineage>
        <taxon>Bacteria</taxon>
        <taxon>Bacillati</taxon>
        <taxon>Actinomycetota</taxon>
        <taxon>Actinomycetes</taxon>
        <taxon>Micrococcales</taxon>
        <taxon>Intrasporangiaceae</taxon>
        <taxon>Phycicoccus</taxon>
    </lineage>
</organism>
<reference evidence="3" key="1">
    <citation type="submission" date="2021-04" db="EMBL/GenBank/DDBJ databases">
        <title>Phycicoccus avicenniae sp. nov., a novel endophytic actinomycetes isolated from branch of Avicennia mariana.</title>
        <authorList>
            <person name="Tuo L."/>
        </authorList>
    </citation>
    <scope>NUCLEOTIDE SEQUENCE</scope>
    <source>
        <strain evidence="3">BSK3Z-2</strain>
    </source>
</reference>
<dbReference type="GO" id="GO:0022857">
    <property type="term" value="F:transmembrane transporter activity"/>
    <property type="evidence" value="ECO:0007669"/>
    <property type="project" value="InterPro"/>
</dbReference>
<dbReference type="Pfam" id="PF04069">
    <property type="entry name" value="OpuAC"/>
    <property type="match status" value="1"/>
</dbReference>
<evidence type="ECO:0000259" key="2">
    <source>
        <dbReference type="Pfam" id="PF04069"/>
    </source>
</evidence>
<evidence type="ECO:0000256" key="1">
    <source>
        <dbReference type="SAM" id="SignalP"/>
    </source>
</evidence>
<dbReference type="CDD" id="cd13606">
    <property type="entry name" value="PBP2_ProX_like"/>
    <property type="match status" value="1"/>
</dbReference>
<dbReference type="Gene3D" id="3.40.190.10">
    <property type="entry name" value="Periplasmic binding protein-like II"/>
    <property type="match status" value="1"/>
</dbReference>
<feature type="chain" id="PRO_5039239060" evidence="1">
    <location>
        <begin position="23"/>
        <end position="306"/>
    </location>
</feature>
<evidence type="ECO:0000313" key="3">
    <source>
        <dbReference type="EMBL" id="MBR7744937.1"/>
    </source>
</evidence>
<dbReference type="GO" id="GO:0043190">
    <property type="term" value="C:ATP-binding cassette (ABC) transporter complex"/>
    <property type="evidence" value="ECO:0007669"/>
    <property type="project" value="InterPro"/>
</dbReference>
<dbReference type="SUPFAM" id="SSF53850">
    <property type="entry name" value="Periplasmic binding protein-like II"/>
    <property type="match status" value="1"/>
</dbReference>
<keyword evidence="1" id="KW-0732">Signal</keyword>
<proteinExistence type="predicted"/>
<sequence>MKRRTVMTAVAAAAALGLSACGASEDPLAEETTDSGSSGGGGSIVVGGANFSESTLLAEIYAGALTGAGVDASTQTNIGSREVYLRALQDNSIQVFPEYTGALALYYDEDYDGTEPDEVYEHVQEVIPEEFTVLEPSDAEDNDSLNVTQETADEYGLSTISDLESVAGDLTLAAPPEFQERPQGVPGLEDTYGVTFGSFRPLTGQSIVQALANGQADVANIFSTDPSISENGFVTLEDDEKLFGSQNIVPLVRSDRAEEVQETLNEVSGLLTTEAIADMLKRTDIDKEDPRTVAQDFLDENGLSGS</sequence>
<dbReference type="Gene3D" id="3.40.190.120">
    <property type="entry name" value="Osmoprotection protein (prox), domain 2"/>
    <property type="match status" value="1"/>
</dbReference>
<feature type="domain" description="ABC-type glycine betaine transport system substrate-binding" evidence="2">
    <location>
        <begin position="43"/>
        <end position="300"/>
    </location>
</feature>
<name>A0A941I192_9MICO</name>
<keyword evidence="4" id="KW-1185">Reference proteome</keyword>
<dbReference type="InterPro" id="IPR007210">
    <property type="entry name" value="ABC_Gly_betaine_transp_sub-bd"/>
</dbReference>
<gene>
    <name evidence="3" type="ORF">KC207_16715</name>
</gene>
<dbReference type="EMBL" id="JAGSNF010000026">
    <property type="protein sequence ID" value="MBR7744937.1"/>
    <property type="molecule type" value="Genomic_DNA"/>
</dbReference>
<dbReference type="RefSeq" id="WP_211604464.1">
    <property type="nucleotide sequence ID" value="NZ_JAGSNF010000026.1"/>
</dbReference>
<protein>
    <submittedName>
        <fullName evidence="3">ABC transporter substrate-binding protein</fullName>
    </submittedName>
</protein>
<evidence type="ECO:0000313" key="4">
    <source>
        <dbReference type="Proteomes" id="UP000677016"/>
    </source>
</evidence>
<feature type="signal peptide" evidence="1">
    <location>
        <begin position="1"/>
        <end position="22"/>
    </location>
</feature>
<dbReference type="Proteomes" id="UP000677016">
    <property type="component" value="Unassembled WGS sequence"/>
</dbReference>
<dbReference type="PROSITE" id="PS51257">
    <property type="entry name" value="PROKAR_LIPOPROTEIN"/>
    <property type="match status" value="1"/>
</dbReference>
<dbReference type="AlphaFoldDB" id="A0A941I192"/>